<evidence type="ECO:0000313" key="2">
    <source>
        <dbReference type="Proteomes" id="UP000198611"/>
    </source>
</evidence>
<dbReference type="AlphaFoldDB" id="A0A1I1TLQ7"/>
<dbReference type="EMBL" id="FOMJ01000006">
    <property type="protein sequence ID" value="SFD56400.1"/>
    <property type="molecule type" value="Genomic_DNA"/>
</dbReference>
<dbReference type="OrthoDB" id="5294130at2"/>
<proteinExistence type="predicted"/>
<name>A0A1I1TLQ7_9GAMM</name>
<protein>
    <submittedName>
        <fullName evidence="1">Uncharacterized protein</fullName>
    </submittedName>
</protein>
<sequence length="211" mass="23602">MASTPRRHDQAMRQSIATEAARLMSDGALTDFHHAKRKAAARLGAADTRNLPRNEEIEAALREHQRLFEADHQPRELARLRRVALEVMAAFEDFRPRLVGPVLTGTAGSYSRVTLHLFSDTPEAIAFRLMDHHHPFDEGEVELRMGETEQRLPSFRFPWGEEENPPEVEVVVFPERGIRQAPASPVDGQPMARASREAVAELLAGEGESPA</sequence>
<dbReference type="RefSeq" id="WP_143613217.1">
    <property type="nucleotide sequence ID" value="NZ_FOMJ01000006.1"/>
</dbReference>
<gene>
    <name evidence="1" type="ORF">SAMN05660831_01859</name>
</gene>
<dbReference type="Proteomes" id="UP000198611">
    <property type="component" value="Unassembled WGS sequence"/>
</dbReference>
<organism evidence="1 2">
    <name type="scientific">Thiohalospira halophila DSM 15071</name>
    <dbReference type="NCBI Taxonomy" id="1123397"/>
    <lineage>
        <taxon>Bacteria</taxon>
        <taxon>Pseudomonadati</taxon>
        <taxon>Pseudomonadota</taxon>
        <taxon>Gammaproteobacteria</taxon>
        <taxon>Thiohalospirales</taxon>
        <taxon>Thiohalospiraceae</taxon>
        <taxon>Thiohalospira</taxon>
    </lineage>
</organism>
<accession>A0A1I1TLQ7</accession>
<evidence type="ECO:0000313" key="1">
    <source>
        <dbReference type="EMBL" id="SFD56400.1"/>
    </source>
</evidence>
<reference evidence="1 2" key="1">
    <citation type="submission" date="2016-10" db="EMBL/GenBank/DDBJ databases">
        <authorList>
            <person name="de Groot N.N."/>
        </authorList>
    </citation>
    <scope>NUCLEOTIDE SEQUENCE [LARGE SCALE GENOMIC DNA]</scope>
    <source>
        <strain evidence="1 2">HL3</strain>
    </source>
</reference>
<dbReference type="STRING" id="1123397.SAMN05660831_01859"/>
<keyword evidence="2" id="KW-1185">Reference proteome</keyword>